<dbReference type="AlphaFoldDB" id="A0A5S3PBF8"/>
<keyword evidence="1" id="KW-0732">Signal</keyword>
<dbReference type="InterPro" id="IPR010412">
    <property type="entry name" value="DUF1007"/>
</dbReference>
<dbReference type="RefSeq" id="WP_138662996.1">
    <property type="nucleotide sequence ID" value="NZ_VANS01000004.1"/>
</dbReference>
<evidence type="ECO:0000313" key="2">
    <source>
        <dbReference type="EMBL" id="TMM51036.1"/>
    </source>
</evidence>
<dbReference type="InterPro" id="IPR018247">
    <property type="entry name" value="EF_Hand_1_Ca_BS"/>
</dbReference>
<organism evidence="2 3">
    <name type="scientific">Sulfitobacter sabulilitoris</name>
    <dbReference type="NCBI Taxonomy" id="2562655"/>
    <lineage>
        <taxon>Bacteria</taxon>
        <taxon>Pseudomonadati</taxon>
        <taxon>Pseudomonadota</taxon>
        <taxon>Alphaproteobacteria</taxon>
        <taxon>Rhodobacterales</taxon>
        <taxon>Roseobacteraceae</taxon>
        <taxon>Sulfitobacter</taxon>
    </lineage>
</organism>
<proteinExistence type="predicted"/>
<protein>
    <submittedName>
        <fullName evidence="2">DUF1007 family protein</fullName>
    </submittedName>
</protein>
<dbReference type="EMBL" id="VANS01000004">
    <property type="protein sequence ID" value="TMM51036.1"/>
    <property type="molecule type" value="Genomic_DNA"/>
</dbReference>
<evidence type="ECO:0000256" key="1">
    <source>
        <dbReference type="SAM" id="SignalP"/>
    </source>
</evidence>
<dbReference type="PROSITE" id="PS00018">
    <property type="entry name" value="EF_HAND_1"/>
    <property type="match status" value="1"/>
</dbReference>
<reference evidence="2 3" key="1">
    <citation type="submission" date="2019-05" db="EMBL/GenBank/DDBJ databases">
        <title>Sulfitobacter sabulilitoris sp. nov., isolated from a marine sand.</title>
        <authorList>
            <person name="Yoon J.-H."/>
        </authorList>
    </citation>
    <scope>NUCLEOTIDE SEQUENCE [LARGE SCALE GENOMIC DNA]</scope>
    <source>
        <strain evidence="2 3">HSMS-29</strain>
    </source>
</reference>
<feature type="chain" id="PRO_5024284068" evidence="1">
    <location>
        <begin position="21"/>
        <end position="218"/>
    </location>
</feature>
<accession>A0A5S3PBF8</accession>
<evidence type="ECO:0000313" key="3">
    <source>
        <dbReference type="Proteomes" id="UP000309550"/>
    </source>
</evidence>
<dbReference type="OrthoDB" id="1679673at2"/>
<dbReference type="Pfam" id="PF06226">
    <property type="entry name" value="DUF1007"/>
    <property type="match status" value="1"/>
</dbReference>
<name>A0A5S3PBF8_9RHOB</name>
<keyword evidence="3" id="KW-1185">Reference proteome</keyword>
<dbReference type="Proteomes" id="UP000309550">
    <property type="component" value="Unassembled WGS sequence"/>
</dbReference>
<gene>
    <name evidence="2" type="ORF">FDT80_14280</name>
</gene>
<feature type="signal peptide" evidence="1">
    <location>
        <begin position="1"/>
        <end position="20"/>
    </location>
</feature>
<sequence>MRTIINIIAILSGLTATSLAAHPHIFVDTGFELVTNDAGQLTHVRVTWEYDEFYSLLITEDLALDGDGDGVLTKAELETLTGFDMKWIDGFNGDLMLTVQDGAIAMSKPREVTASYSGGRITTTHLRALEKPVPAGEALVIKAYDPTYYTAYELSRPVTVSGGGKCDAQLKAPEMDDGLKALQQQLSALDAGSEPQDVGLPNIGAQLAGSVDVTCVAS</sequence>
<comment type="caution">
    <text evidence="2">The sequence shown here is derived from an EMBL/GenBank/DDBJ whole genome shotgun (WGS) entry which is preliminary data.</text>
</comment>